<comment type="caution">
    <text evidence="6">The sequence shown here is derived from an EMBL/GenBank/DDBJ whole genome shotgun (WGS) entry which is preliminary data.</text>
</comment>
<dbReference type="GO" id="GO:0003700">
    <property type="term" value="F:DNA-binding transcription factor activity"/>
    <property type="evidence" value="ECO:0007669"/>
    <property type="project" value="InterPro"/>
</dbReference>
<dbReference type="PANTHER" id="PTHR30419:SF8">
    <property type="entry name" value="NITROGEN ASSIMILATION TRANSCRIPTIONAL ACTIVATOR-RELATED"/>
    <property type="match status" value="1"/>
</dbReference>
<comment type="similarity">
    <text evidence="1">Belongs to the LysR transcriptional regulatory family.</text>
</comment>
<dbReference type="AlphaFoldDB" id="A0A9D2K5U8"/>
<keyword evidence="4" id="KW-0804">Transcription</keyword>
<dbReference type="SUPFAM" id="SSF46785">
    <property type="entry name" value="Winged helix' DNA-binding domain"/>
    <property type="match status" value="1"/>
</dbReference>
<reference evidence="6" key="2">
    <citation type="submission" date="2021-04" db="EMBL/GenBank/DDBJ databases">
        <authorList>
            <person name="Gilroy R."/>
        </authorList>
    </citation>
    <scope>NUCLEOTIDE SEQUENCE</scope>
    <source>
        <strain evidence="6">ChiBcec1-1093</strain>
    </source>
</reference>
<keyword evidence="2" id="KW-0805">Transcription regulation</keyword>
<evidence type="ECO:0000259" key="5">
    <source>
        <dbReference type="PROSITE" id="PS50931"/>
    </source>
</evidence>
<evidence type="ECO:0000256" key="1">
    <source>
        <dbReference type="ARBA" id="ARBA00009437"/>
    </source>
</evidence>
<dbReference type="Pfam" id="PF03466">
    <property type="entry name" value="LysR_substrate"/>
    <property type="match status" value="1"/>
</dbReference>
<dbReference type="Gene3D" id="3.40.190.290">
    <property type="match status" value="1"/>
</dbReference>
<reference evidence="6" key="1">
    <citation type="journal article" date="2021" name="PeerJ">
        <title>Extensive microbial diversity within the chicken gut microbiome revealed by metagenomics and culture.</title>
        <authorList>
            <person name="Gilroy R."/>
            <person name="Ravi A."/>
            <person name="Getino M."/>
            <person name="Pursley I."/>
            <person name="Horton D.L."/>
            <person name="Alikhan N.F."/>
            <person name="Baker D."/>
            <person name="Gharbi K."/>
            <person name="Hall N."/>
            <person name="Watson M."/>
            <person name="Adriaenssens E.M."/>
            <person name="Foster-Nyarko E."/>
            <person name="Jarju S."/>
            <person name="Secka A."/>
            <person name="Antonio M."/>
            <person name="Oren A."/>
            <person name="Chaudhuri R.R."/>
            <person name="La Ragione R."/>
            <person name="Hildebrand F."/>
            <person name="Pallen M.J."/>
        </authorList>
    </citation>
    <scope>NUCLEOTIDE SEQUENCE</scope>
    <source>
        <strain evidence="6">ChiBcec1-1093</strain>
    </source>
</reference>
<dbReference type="Proteomes" id="UP000824101">
    <property type="component" value="Unassembled WGS sequence"/>
</dbReference>
<protein>
    <submittedName>
        <fullName evidence="6">LysR family transcriptional regulator</fullName>
    </submittedName>
</protein>
<evidence type="ECO:0000256" key="2">
    <source>
        <dbReference type="ARBA" id="ARBA00023015"/>
    </source>
</evidence>
<dbReference type="PROSITE" id="PS50931">
    <property type="entry name" value="HTH_LYSR"/>
    <property type="match status" value="1"/>
</dbReference>
<dbReference type="InterPro" id="IPR050950">
    <property type="entry name" value="HTH-type_LysR_regulators"/>
</dbReference>
<dbReference type="SUPFAM" id="SSF53850">
    <property type="entry name" value="Periplasmic binding protein-like II"/>
    <property type="match status" value="1"/>
</dbReference>
<dbReference type="PANTHER" id="PTHR30419">
    <property type="entry name" value="HTH-TYPE TRANSCRIPTIONAL REGULATOR YBHD"/>
    <property type="match status" value="1"/>
</dbReference>
<accession>A0A9D2K5U8</accession>
<dbReference type="PRINTS" id="PR00039">
    <property type="entry name" value="HTHLYSR"/>
</dbReference>
<dbReference type="Gene3D" id="1.10.10.10">
    <property type="entry name" value="Winged helix-like DNA-binding domain superfamily/Winged helix DNA-binding domain"/>
    <property type="match status" value="1"/>
</dbReference>
<name>A0A9D2K5U8_9FIRM</name>
<dbReference type="GO" id="GO:0003677">
    <property type="term" value="F:DNA binding"/>
    <property type="evidence" value="ECO:0007669"/>
    <property type="project" value="UniProtKB-KW"/>
</dbReference>
<evidence type="ECO:0000313" key="6">
    <source>
        <dbReference type="EMBL" id="HIZ78204.1"/>
    </source>
</evidence>
<dbReference type="InterPro" id="IPR005119">
    <property type="entry name" value="LysR_subst-bd"/>
</dbReference>
<keyword evidence="3" id="KW-0238">DNA-binding</keyword>
<dbReference type="InterPro" id="IPR036390">
    <property type="entry name" value="WH_DNA-bd_sf"/>
</dbReference>
<dbReference type="GO" id="GO:0005829">
    <property type="term" value="C:cytosol"/>
    <property type="evidence" value="ECO:0007669"/>
    <property type="project" value="TreeGrafter"/>
</dbReference>
<dbReference type="CDD" id="cd05466">
    <property type="entry name" value="PBP2_LTTR_substrate"/>
    <property type="match status" value="1"/>
</dbReference>
<dbReference type="InterPro" id="IPR000847">
    <property type="entry name" value="LysR_HTH_N"/>
</dbReference>
<dbReference type="EMBL" id="DXBC01000005">
    <property type="protein sequence ID" value="HIZ78204.1"/>
    <property type="molecule type" value="Genomic_DNA"/>
</dbReference>
<evidence type="ECO:0000256" key="4">
    <source>
        <dbReference type="ARBA" id="ARBA00023163"/>
    </source>
</evidence>
<gene>
    <name evidence="6" type="ORF">IAA17_00225</name>
</gene>
<dbReference type="InterPro" id="IPR036388">
    <property type="entry name" value="WH-like_DNA-bd_sf"/>
</dbReference>
<sequence length="312" mass="34898">MTTEQMLYLQTVFHEGSLSGAARSLGLSQSTMSKSLQSLEKELGGSLFIRIRGQLLPTRQGYAVLDMARKICSMQEQMTERIHTLRSESGISIAVGFPLYWNYDSFIPVMADFRRLCPSCTLRPVEYAPFRLRQMLEDRTLQLALVSEEEAADMGFRCLPIGKLEILLAGPPETGRKKAAGKFPAVKIHRIPRLPFAMPDSRSMLSFYIKRYFQQQNFTPEILFESPSHDSRLAATKAGLGYTLIPEHSAARAEGTSLFSLSPPCRIPLSLVVSDRPPVFPEQELLTKLLVKHMGTEADLSSRASSQEEVPL</sequence>
<organism evidence="6 7">
    <name type="scientific">Candidatus Lachnoclostridium stercorigallinarum</name>
    <dbReference type="NCBI Taxonomy" id="2838634"/>
    <lineage>
        <taxon>Bacteria</taxon>
        <taxon>Bacillati</taxon>
        <taxon>Bacillota</taxon>
        <taxon>Clostridia</taxon>
        <taxon>Lachnospirales</taxon>
        <taxon>Lachnospiraceae</taxon>
    </lineage>
</organism>
<evidence type="ECO:0000313" key="7">
    <source>
        <dbReference type="Proteomes" id="UP000824101"/>
    </source>
</evidence>
<dbReference type="Pfam" id="PF00126">
    <property type="entry name" value="HTH_1"/>
    <property type="match status" value="1"/>
</dbReference>
<evidence type="ECO:0000256" key="3">
    <source>
        <dbReference type="ARBA" id="ARBA00023125"/>
    </source>
</evidence>
<proteinExistence type="inferred from homology"/>
<feature type="domain" description="HTH lysR-type" evidence="5">
    <location>
        <begin position="1"/>
        <end position="58"/>
    </location>
</feature>